<gene>
    <name evidence="2" type="primary">LOC125514205</name>
</gene>
<dbReference type="Gramene" id="TuG1812G0600002943.01.T01">
    <property type="protein sequence ID" value="TuG1812G0600002943.01.T01.cds406537"/>
    <property type="gene ID" value="TuG1812G0600002943.01"/>
</dbReference>
<dbReference type="AlphaFoldDB" id="A0A8R7UWC6"/>
<feature type="region of interest" description="Disordered" evidence="1">
    <location>
        <begin position="1"/>
        <end position="29"/>
    </location>
</feature>
<reference evidence="3" key="1">
    <citation type="journal article" date="2013" name="Nature">
        <title>Draft genome of the wheat A-genome progenitor Triticum urartu.</title>
        <authorList>
            <person name="Ling H.Q."/>
            <person name="Zhao S."/>
            <person name="Liu D."/>
            <person name="Wang J."/>
            <person name="Sun H."/>
            <person name="Zhang C."/>
            <person name="Fan H."/>
            <person name="Li D."/>
            <person name="Dong L."/>
            <person name="Tao Y."/>
            <person name="Gao C."/>
            <person name="Wu H."/>
            <person name="Li Y."/>
            <person name="Cui Y."/>
            <person name="Guo X."/>
            <person name="Zheng S."/>
            <person name="Wang B."/>
            <person name="Yu K."/>
            <person name="Liang Q."/>
            <person name="Yang W."/>
            <person name="Lou X."/>
            <person name="Chen J."/>
            <person name="Feng M."/>
            <person name="Jian J."/>
            <person name="Zhang X."/>
            <person name="Luo G."/>
            <person name="Jiang Y."/>
            <person name="Liu J."/>
            <person name="Wang Z."/>
            <person name="Sha Y."/>
            <person name="Zhang B."/>
            <person name="Wu H."/>
            <person name="Tang D."/>
            <person name="Shen Q."/>
            <person name="Xue P."/>
            <person name="Zou S."/>
            <person name="Wang X."/>
            <person name="Liu X."/>
            <person name="Wang F."/>
            <person name="Yang Y."/>
            <person name="An X."/>
            <person name="Dong Z."/>
            <person name="Zhang K."/>
            <person name="Zhang X."/>
            <person name="Luo M.C."/>
            <person name="Dvorak J."/>
            <person name="Tong Y."/>
            <person name="Wang J."/>
            <person name="Yang H."/>
            <person name="Li Z."/>
            <person name="Wang D."/>
            <person name="Zhang A."/>
            <person name="Wang J."/>
        </authorList>
    </citation>
    <scope>NUCLEOTIDE SEQUENCE</scope>
    <source>
        <strain evidence="3">cv. G1812</strain>
    </source>
</reference>
<keyword evidence="3" id="KW-1185">Reference proteome</keyword>
<evidence type="ECO:0000313" key="3">
    <source>
        <dbReference type="Proteomes" id="UP000015106"/>
    </source>
</evidence>
<organism evidence="2 3">
    <name type="scientific">Triticum urartu</name>
    <name type="common">Red wild einkorn</name>
    <name type="synonym">Crithodium urartu</name>
    <dbReference type="NCBI Taxonomy" id="4572"/>
    <lineage>
        <taxon>Eukaryota</taxon>
        <taxon>Viridiplantae</taxon>
        <taxon>Streptophyta</taxon>
        <taxon>Embryophyta</taxon>
        <taxon>Tracheophyta</taxon>
        <taxon>Spermatophyta</taxon>
        <taxon>Magnoliopsida</taxon>
        <taxon>Liliopsida</taxon>
        <taxon>Poales</taxon>
        <taxon>Poaceae</taxon>
        <taxon>BOP clade</taxon>
        <taxon>Pooideae</taxon>
        <taxon>Triticodae</taxon>
        <taxon>Triticeae</taxon>
        <taxon>Triticinae</taxon>
        <taxon>Triticum</taxon>
    </lineage>
</organism>
<reference evidence="2" key="2">
    <citation type="submission" date="2018-03" db="EMBL/GenBank/DDBJ databases">
        <title>The Triticum urartu genome reveals the dynamic nature of wheat genome evolution.</title>
        <authorList>
            <person name="Ling H."/>
            <person name="Ma B."/>
            <person name="Shi X."/>
            <person name="Liu H."/>
            <person name="Dong L."/>
            <person name="Sun H."/>
            <person name="Cao Y."/>
            <person name="Gao Q."/>
            <person name="Zheng S."/>
            <person name="Li Y."/>
            <person name="Yu Y."/>
            <person name="Du H."/>
            <person name="Qi M."/>
            <person name="Li Y."/>
            <person name="Yu H."/>
            <person name="Cui Y."/>
            <person name="Wang N."/>
            <person name="Chen C."/>
            <person name="Wu H."/>
            <person name="Zhao Y."/>
            <person name="Zhang J."/>
            <person name="Li Y."/>
            <person name="Zhou W."/>
            <person name="Zhang B."/>
            <person name="Hu W."/>
            <person name="Eijk M."/>
            <person name="Tang J."/>
            <person name="Witsenboer H."/>
            <person name="Zhao S."/>
            <person name="Li Z."/>
            <person name="Zhang A."/>
            <person name="Wang D."/>
            <person name="Liang C."/>
        </authorList>
    </citation>
    <scope>NUCLEOTIDE SEQUENCE [LARGE SCALE GENOMIC DNA]</scope>
    <source>
        <strain evidence="2">cv. G1812</strain>
    </source>
</reference>
<protein>
    <submittedName>
        <fullName evidence="2">Uncharacterized protein</fullName>
    </submittedName>
</protein>
<evidence type="ECO:0000313" key="2">
    <source>
        <dbReference type="EnsemblPlants" id="TuG1812G0600002943.01.T01.cds406537"/>
    </source>
</evidence>
<accession>A0A8R7UWC6</accession>
<name>A0A8R7UWC6_TRIUA</name>
<reference evidence="2" key="3">
    <citation type="submission" date="2022-06" db="UniProtKB">
        <authorList>
            <consortium name="EnsemblPlants"/>
        </authorList>
    </citation>
    <scope>IDENTIFICATION</scope>
</reference>
<proteinExistence type="predicted"/>
<evidence type="ECO:0000256" key="1">
    <source>
        <dbReference type="SAM" id="MobiDB-lite"/>
    </source>
</evidence>
<sequence>MAAAYSMLPGHSPSAHAARSGRRCGGERSRPSLKFLACAFLTSSRPRTGRAETVAQHGACSSACVVVAGAGAEVLGVAAWCCGWGSTRPPTMALPSACGTTGAMRVR</sequence>
<dbReference type="EnsemblPlants" id="TuG1812G0600002943.01.T01">
    <property type="protein sequence ID" value="TuG1812G0600002943.01.T01.cds406537"/>
    <property type="gene ID" value="TuG1812G0600002943.01"/>
</dbReference>
<dbReference type="Proteomes" id="UP000015106">
    <property type="component" value="Chromosome 6"/>
</dbReference>